<dbReference type="RefSeq" id="WP_057779583.1">
    <property type="nucleotide sequence ID" value="NZ_AYYY01000043.1"/>
</dbReference>
<dbReference type="Pfam" id="PF00890">
    <property type="entry name" value="FAD_binding_2"/>
    <property type="match status" value="1"/>
</dbReference>
<dbReference type="OrthoDB" id="9806724at2"/>
<evidence type="ECO:0000256" key="2">
    <source>
        <dbReference type="ARBA" id="ARBA00022630"/>
    </source>
</evidence>
<dbReference type="InterPro" id="IPR027477">
    <property type="entry name" value="Succ_DH/fumarate_Rdtase_cat_sf"/>
</dbReference>
<comment type="cofactor">
    <cofactor evidence="1">
        <name>FAD</name>
        <dbReference type="ChEBI" id="CHEBI:57692"/>
    </cofactor>
</comment>
<evidence type="ECO:0000256" key="3">
    <source>
        <dbReference type="ARBA" id="ARBA00022827"/>
    </source>
</evidence>
<evidence type="ECO:0000256" key="1">
    <source>
        <dbReference type="ARBA" id="ARBA00001974"/>
    </source>
</evidence>
<dbReference type="AlphaFoldDB" id="A0A0R2A3R4"/>
<protein>
    <submittedName>
        <fullName evidence="6">Fumarate reductase (Flavoprotein)</fullName>
    </submittedName>
</protein>
<dbReference type="PANTHER" id="PTHR43400">
    <property type="entry name" value="FUMARATE REDUCTASE"/>
    <property type="match status" value="1"/>
</dbReference>
<sequence length="497" mass="53838">MTKTDVVVIGAGAAGIGAAITLAEASKNVILLEKGNRYGGAGMFGAQGLFAVNSQQQQASNSSLTLAQAYQEMMTYTHYRSNAPLTKAILSKSANTIDWLADHGLATELVNNTQEVHQDRPRVYHQYIDKFAGFERLMQHFLDHGGILKTETAAKSLKYDGQQVTGVVVEHDGHETLINCQAVIVADGGYIGNPEMVKQYLDIDAKNLFSMGERKATGDGISMLADLGADTKSLGTFENHAASVVSDSDPKWHNDTIFTLTNLPLLWVNAAGKRFVDEGIVYDFALWGNATYQAGGYYYFVIDQHLIDQLKTSALPLTHSFERTFTTLAHQEVTHHVGPFTEIDADLAQAVEKGAAFKGNTLAELSAQLHVSAGQLTATVARYNDLVQRGHDEDFYKAGAFMNYPVQQGPFYAIKARSTSLGTIGGIETNEKLEALKPNAHPIKGAFVAGNNASGMYDTSYPTIEGISCAFAWNSGRIAGESASHLIETGTQNYYEA</sequence>
<dbReference type="InterPro" id="IPR036188">
    <property type="entry name" value="FAD/NAD-bd_sf"/>
</dbReference>
<evidence type="ECO:0000313" key="7">
    <source>
        <dbReference type="Proteomes" id="UP000051733"/>
    </source>
</evidence>
<keyword evidence="2" id="KW-0285">Flavoprotein</keyword>
<name>A0A0R2A3R4_9LACO</name>
<proteinExistence type="predicted"/>
<keyword evidence="4" id="KW-0560">Oxidoreductase</keyword>
<evidence type="ECO:0000256" key="4">
    <source>
        <dbReference type="ARBA" id="ARBA00023002"/>
    </source>
</evidence>
<evidence type="ECO:0000259" key="5">
    <source>
        <dbReference type="Pfam" id="PF00890"/>
    </source>
</evidence>
<dbReference type="Proteomes" id="UP000051733">
    <property type="component" value="Unassembled WGS sequence"/>
</dbReference>
<dbReference type="Gene3D" id="3.90.700.10">
    <property type="entry name" value="Succinate dehydrogenase/fumarate reductase flavoprotein, catalytic domain"/>
    <property type="match status" value="1"/>
</dbReference>
<dbReference type="EMBL" id="AYYY01000043">
    <property type="protein sequence ID" value="KRM61109.1"/>
    <property type="molecule type" value="Genomic_DNA"/>
</dbReference>
<dbReference type="STRING" id="1423813.FC26_GL002327"/>
<reference evidence="6 7" key="1">
    <citation type="journal article" date="2015" name="Genome Announc.">
        <title>Expanding the biotechnology potential of lactobacilli through comparative genomics of 213 strains and associated genera.</title>
        <authorList>
            <person name="Sun Z."/>
            <person name="Harris H.M."/>
            <person name="McCann A."/>
            <person name="Guo C."/>
            <person name="Argimon S."/>
            <person name="Zhang W."/>
            <person name="Yang X."/>
            <person name="Jeffery I.B."/>
            <person name="Cooney J.C."/>
            <person name="Kagawa T.F."/>
            <person name="Liu W."/>
            <person name="Song Y."/>
            <person name="Salvetti E."/>
            <person name="Wrobel A."/>
            <person name="Rasinkangas P."/>
            <person name="Parkhill J."/>
            <person name="Rea M.C."/>
            <person name="O'Sullivan O."/>
            <person name="Ritari J."/>
            <person name="Douillard F.P."/>
            <person name="Paul Ross R."/>
            <person name="Yang R."/>
            <person name="Briner A.E."/>
            <person name="Felis G.E."/>
            <person name="de Vos W.M."/>
            <person name="Barrangou R."/>
            <person name="Klaenhammer T.R."/>
            <person name="Caufield P.W."/>
            <person name="Cui Y."/>
            <person name="Zhang H."/>
            <person name="O'Toole P.W."/>
        </authorList>
    </citation>
    <scope>NUCLEOTIDE SEQUENCE [LARGE SCALE GENOMIC DNA]</scope>
    <source>
        <strain evidence="6 7">DSM 20634</strain>
    </source>
</reference>
<dbReference type="InterPro" id="IPR003953">
    <property type="entry name" value="FAD-dep_OxRdtase_2_FAD-bd"/>
</dbReference>
<dbReference type="SUPFAM" id="SSF56425">
    <property type="entry name" value="Succinate dehydrogenase/fumarate reductase flavoprotein, catalytic domain"/>
    <property type="match status" value="1"/>
</dbReference>
<comment type="caution">
    <text evidence="6">The sequence shown here is derived from an EMBL/GenBank/DDBJ whole genome shotgun (WGS) entry which is preliminary data.</text>
</comment>
<evidence type="ECO:0000313" key="6">
    <source>
        <dbReference type="EMBL" id="KRM61109.1"/>
    </source>
</evidence>
<dbReference type="Gene3D" id="3.50.50.60">
    <property type="entry name" value="FAD/NAD(P)-binding domain"/>
    <property type="match status" value="1"/>
</dbReference>
<dbReference type="SUPFAM" id="SSF51905">
    <property type="entry name" value="FAD/NAD(P)-binding domain"/>
    <property type="match status" value="1"/>
</dbReference>
<gene>
    <name evidence="6" type="ORF">FC26_GL002327</name>
</gene>
<dbReference type="GO" id="GO:0008202">
    <property type="term" value="P:steroid metabolic process"/>
    <property type="evidence" value="ECO:0007669"/>
    <property type="project" value="UniProtKB-ARBA"/>
</dbReference>
<dbReference type="PRINTS" id="PR00411">
    <property type="entry name" value="PNDRDTASEI"/>
</dbReference>
<dbReference type="PATRIC" id="fig|1423813.3.peg.2373"/>
<dbReference type="GO" id="GO:0033765">
    <property type="term" value="F:steroid dehydrogenase activity, acting on the CH-CH group of donors"/>
    <property type="evidence" value="ECO:0007669"/>
    <property type="project" value="UniProtKB-ARBA"/>
</dbReference>
<dbReference type="InterPro" id="IPR050315">
    <property type="entry name" value="FAD-oxidoreductase_2"/>
</dbReference>
<feature type="domain" description="FAD-dependent oxidoreductase 2 FAD-binding" evidence="5">
    <location>
        <begin position="5"/>
        <end position="462"/>
    </location>
</feature>
<dbReference type="PANTHER" id="PTHR43400:SF10">
    <property type="entry name" value="3-OXOSTEROID 1-DEHYDROGENASE"/>
    <property type="match status" value="1"/>
</dbReference>
<accession>A0A0R2A3R4</accession>
<organism evidence="6 7">
    <name type="scientific">Paucilactobacillus vaccinostercus DSM 20634</name>
    <dbReference type="NCBI Taxonomy" id="1423813"/>
    <lineage>
        <taxon>Bacteria</taxon>
        <taxon>Bacillati</taxon>
        <taxon>Bacillota</taxon>
        <taxon>Bacilli</taxon>
        <taxon>Lactobacillales</taxon>
        <taxon>Lactobacillaceae</taxon>
        <taxon>Paucilactobacillus</taxon>
    </lineage>
</organism>
<keyword evidence="7" id="KW-1185">Reference proteome</keyword>
<keyword evidence="3" id="KW-0274">FAD</keyword>